<keyword evidence="5" id="KW-1185">Reference proteome</keyword>
<name>A0A8J3B265_9ACTN</name>
<evidence type="ECO:0000259" key="3">
    <source>
        <dbReference type="PROSITE" id="PS51186"/>
    </source>
</evidence>
<dbReference type="CDD" id="cd04301">
    <property type="entry name" value="NAT_SF"/>
    <property type="match status" value="1"/>
</dbReference>
<protein>
    <recommendedName>
        <fullName evidence="3">N-acetyltransferase domain-containing protein</fullName>
    </recommendedName>
</protein>
<dbReference type="Pfam" id="PF00583">
    <property type="entry name" value="Acetyltransf_1"/>
    <property type="match status" value="1"/>
</dbReference>
<dbReference type="Proteomes" id="UP000649739">
    <property type="component" value="Unassembled WGS sequence"/>
</dbReference>
<sequence length="152" mass="17068">MRQQDIAEVIELMSLGEPYIRPRTASDYWLYAKLFSSTCPLAFVNDHLAGAVFAFRSQDDPTDVYIQDVMVHPDHRREGIASALLTGVGDRARGWGCQRLYLTSEPDNGAAHRAWLTLGYTNVPGDLKIGDVHVHADYKGPGKDRAVYEYRL</sequence>
<dbReference type="SUPFAM" id="SSF55729">
    <property type="entry name" value="Acyl-CoA N-acyltransferases (Nat)"/>
    <property type="match status" value="1"/>
</dbReference>
<accession>A0A8J3B265</accession>
<evidence type="ECO:0000256" key="1">
    <source>
        <dbReference type="ARBA" id="ARBA00022679"/>
    </source>
</evidence>
<keyword evidence="1" id="KW-0808">Transferase</keyword>
<dbReference type="PANTHER" id="PTHR43877">
    <property type="entry name" value="AMINOALKYLPHOSPHONATE N-ACETYLTRANSFERASE-RELATED-RELATED"/>
    <property type="match status" value="1"/>
</dbReference>
<comment type="caution">
    <text evidence="4">The sequence shown here is derived from an EMBL/GenBank/DDBJ whole genome shotgun (WGS) entry which is preliminary data.</text>
</comment>
<dbReference type="PROSITE" id="PS51186">
    <property type="entry name" value="GNAT"/>
    <property type="match status" value="1"/>
</dbReference>
<feature type="domain" description="N-acetyltransferase" evidence="3">
    <location>
        <begin position="1"/>
        <end position="152"/>
    </location>
</feature>
<dbReference type="RefSeq" id="WP_229783445.1">
    <property type="nucleotide sequence ID" value="NZ_BMQB01000003.1"/>
</dbReference>
<dbReference type="InterPro" id="IPR017255">
    <property type="entry name" value="AcTrfase_GNAT_prd"/>
</dbReference>
<reference evidence="4" key="1">
    <citation type="journal article" date="2014" name="Int. J. Syst. Evol. Microbiol.">
        <title>Complete genome sequence of Corynebacterium casei LMG S-19264T (=DSM 44701T), isolated from a smear-ripened cheese.</title>
        <authorList>
            <consortium name="US DOE Joint Genome Institute (JGI-PGF)"/>
            <person name="Walter F."/>
            <person name="Albersmeier A."/>
            <person name="Kalinowski J."/>
            <person name="Ruckert C."/>
        </authorList>
    </citation>
    <scope>NUCLEOTIDE SEQUENCE</scope>
    <source>
        <strain evidence="4">JCM 3090</strain>
    </source>
</reference>
<reference evidence="4" key="2">
    <citation type="submission" date="2020-09" db="EMBL/GenBank/DDBJ databases">
        <authorList>
            <person name="Sun Q."/>
            <person name="Ohkuma M."/>
        </authorList>
    </citation>
    <scope>NUCLEOTIDE SEQUENCE</scope>
    <source>
        <strain evidence="4">JCM 3090</strain>
    </source>
</reference>
<dbReference type="GO" id="GO:0016747">
    <property type="term" value="F:acyltransferase activity, transferring groups other than amino-acyl groups"/>
    <property type="evidence" value="ECO:0007669"/>
    <property type="project" value="InterPro"/>
</dbReference>
<dbReference type="InterPro" id="IPR050832">
    <property type="entry name" value="Bact_Acetyltransf"/>
</dbReference>
<proteinExistence type="predicted"/>
<dbReference type="EMBL" id="BMQB01000003">
    <property type="protein sequence ID" value="GGJ88278.1"/>
    <property type="molecule type" value="Genomic_DNA"/>
</dbReference>
<organism evidence="4 5">
    <name type="scientific">Pilimelia anulata</name>
    <dbReference type="NCBI Taxonomy" id="53371"/>
    <lineage>
        <taxon>Bacteria</taxon>
        <taxon>Bacillati</taxon>
        <taxon>Actinomycetota</taxon>
        <taxon>Actinomycetes</taxon>
        <taxon>Micromonosporales</taxon>
        <taxon>Micromonosporaceae</taxon>
        <taxon>Pilimelia</taxon>
    </lineage>
</organism>
<dbReference type="Gene3D" id="3.40.630.30">
    <property type="match status" value="1"/>
</dbReference>
<dbReference type="InterPro" id="IPR000182">
    <property type="entry name" value="GNAT_dom"/>
</dbReference>
<dbReference type="InterPro" id="IPR016181">
    <property type="entry name" value="Acyl_CoA_acyltransferase"/>
</dbReference>
<evidence type="ECO:0000256" key="2">
    <source>
        <dbReference type="ARBA" id="ARBA00023315"/>
    </source>
</evidence>
<gene>
    <name evidence="4" type="ORF">GCM10010123_17340</name>
</gene>
<dbReference type="AlphaFoldDB" id="A0A8J3B265"/>
<evidence type="ECO:0000313" key="5">
    <source>
        <dbReference type="Proteomes" id="UP000649739"/>
    </source>
</evidence>
<keyword evidence="2" id="KW-0012">Acyltransferase</keyword>
<evidence type="ECO:0000313" key="4">
    <source>
        <dbReference type="EMBL" id="GGJ88278.1"/>
    </source>
</evidence>
<dbReference type="PIRSF" id="PIRSF037663">
    <property type="entry name" value="Acetyltransf_GNAT_prd"/>
    <property type="match status" value="1"/>
</dbReference>